<dbReference type="AlphaFoldDB" id="A0A077AUL4"/>
<accession>A0A077AUL4</accession>
<dbReference type="Proteomes" id="UP000028926">
    <property type="component" value="Chromosome"/>
</dbReference>
<evidence type="ECO:0000313" key="3">
    <source>
        <dbReference type="Proteomes" id="UP000028926"/>
    </source>
</evidence>
<evidence type="ECO:0000256" key="1">
    <source>
        <dbReference type="SAM" id="SignalP"/>
    </source>
</evidence>
<reference evidence="2 3" key="1">
    <citation type="submission" date="2014-07" db="EMBL/GenBank/DDBJ databases">
        <title>Comparative genomic insights into amoeba endosymbionts belonging to the families of Holosporaceae and Candidatus Midichloriaceae within Rickettsiales.</title>
        <authorList>
            <person name="Wang Z."/>
            <person name="Wu M."/>
        </authorList>
    </citation>
    <scope>NUCLEOTIDE SEQUENCE [LARGE SCALE GENOMIC DNA]</scope>
    <source>
        <strain evidence="2">PRA3</strain>
    </source>
</reference>
<dbReference type="KEGG" id="paca:ID47_04050"/>
<name>A0A077AUL4_9PROT</name>
<dbReference type="EMBL" id="CP008941">
    <property type="protein sequence ID" value="AIK96091.1"/>
    <property type="molecule type" value="Genomic_DNA"/>
</dbReference>
<keyword evidence="3" id="KW-1185">Reference proteome</keyword>
<gene>
    <name evidence="2" type="ORF">ID47_04050</name>
</gene>
<feature type="signal peptide" evidence="1">
    <location>
        <begin position="1"/>
        <end position="24"/>
    </location>
</feature>
<proteinExistence type="predicted"/>
<organism evidence="2 3">
    <name type="scientific">Candidatus Odyssella acanthamoebae</name>
    <dbReference type="NCBI Taxonomy" id="91604"/>
    <lineage>
        <taxon>Bacteria</taxon>
        <taxon>Pseudomonadati</taxon>
        <taxon>Pseudomonadota</taxon>
        <taxon>Alphaproteobacteria</taxon>
        <taxon>Holosporales</taxon>
        <taxon>Candidatus Paracaedibacteraceae</taxon>
        <taxon>Candidatus Odyssella</taxon>
    </lineage>
</organism>
<dbReference type="STRING" id="91604.ID47_04050"/>
<sequence length="94" mass="10400">MFHKTLFIAALLITGMSLNSRVNAEEFSCPPHDSFLTCSKAVATKYQNCAEEAKKTHDGEKLNRALESCKFEAKNSKVECQNSCKKTQANVRAG</sequence>
<feature type="chain" id="PRO_5001717047" evidence="1">
    <location>
        <begin position="25"/>
        <end position="94"/>
    </location>
</feature>
<dbReference type="RefSeq" id="WP_038464064.1">
    <property type="nucleotide sequence ID" value="NZ_CP008941.1"/>
</dbReference>
<evidence type="ECO:0000313" key="2">
    <source>
        <dbReference type="EMBL" id="AIK96091.1"/>
    </source>
</evidence>
<dbReference type="HOGENOM" id="CLU_2380897_0_0_5"/>
<keyword evidence="1" id="KW-0732">Signal</keyword>
<protein>
    <submittedName>
        <fullName evidence="2">Uncharacterized protein</fullName>
    </submittedName>
</protein>